<proteinExistence type="predicted"/>
<keyword evidence="3" id="KW-1185">Reference proteome</keyword>
<evidence type="ECO:0000313" key="3">
    <source>
        <dbReference type="Proteomes" id="UP000004095"/>
    </source>
</evidence>
<dbReference type="AlphaFoldDB" id="A1ZZB4"/>
<feature type="compositionally biased region" description="Polar residues" evidence="1">
    <location>
        <begin position="7"/>
        <end position="20"/>
    </location>
</feature>
<sequence length="38" mass="4362">MSFYFQAKSQGVGTRNGDITTQHKTQDEYNIKKSLILL</sequence>
<gene>
    <name evidence="2" type="ORF">M23134_03652</name>
</gene>
<evidence type="ECO:0000313" key="2">
    <source>
        <dbReference type="EMBL" id="EAY24266.1"/>
    </source>
</evidence>
<organism evidence="2 3">
    <name type="scientific">Microscilla marina ATCC 23134</name>
    <dbReference type="NCBI Taxonomy" id="313606"/>
    <lineage>
        <taxon>Bacteria</taxon>
        <taxon>Pseudomonadati</taxon>
        <taxon>Bacteroidota</taxon>
        <taxon>Cytophagia</taxon>
        <taxon>Cytophagales</taxon>
        <taxon>Microscillaceae</taxon>
        <taxon>Microscilla</taxon>
    </lineage>
</organism>
<name>A1ZZB4_MICM2</name>
<dbReference type="Proteomes" id="UP000004095">
    <property type="component" value="Unassembled WGS sequence"/>
</dbReference>
<dbReference type="EMBL" id="AAWS01000075">
    <property type="protein sequence ID" value="EAY24266.1"/>
    <property type="molecule type" value="Genomic_DNA"/>
</dbReference>
<comment type="caution">
    <text evidence="2">The sequence shown here is derived from an EMBL/GenBank/DDBJ whole genome shotgun (WGS) entry which is preliminary data.</text>
</comment>
<protein>
    <submittedName>
        <fullName evidence="2">Uncharacterized protein</fullName>
    </submittedName>
</protein>
<evidence type="ECO:0000256" key="1">
    <source>
        <dbReference type="SAM" id="MobiDB-lite"/>
    </source>
</evidence>
<reference evidence="2 3" key="1">
    <citation type="submission" date="2007-01" db="EMBL/GenBank/DDBJ databases">
        <authorList>
            <person name="Haygood M."/>
            <person name="Podell S."/>
            <person name="Anderson C."/>
            <person name="Hopkinson B."/>
            <person name="Roe K."/>
            <person name="Barbeau K."/>
            <person name="Gaasterland T."/>
            <person name="Ferriera S."/>
            <person name="Johnson J."/>
            <person name="Kravitz S."/>
            <person name="Beeson K."/>
            <person name="Sutton G."/>
            <person name="Rogers Y.-H."/>
            <person name="Friedman R."/>
            <person name="Frazier M."/>
            <person name="Venter J.C."/>
        </authorList>
    </citation>
    <scope>NUCLEOTIDE SEQUENCE [LARGE SCALE GENOMIC DNA]</scope>
    <source>
        <strain evidence="2 3">ATCC 23134</strain>
    </source>
</reference>
<accession>A1ZZB4</accession>
<feature type="region of interest" description="Disordered" evidence="1">
    <location>
        <begin position="1"/>
        <end position="20"/>
    </location>
</feature>